<feature type="region of interest" description="Disordered" evidence="1">
    <location>
        <begin position="71"/>
        <end position="129"/>
    </location>
</feature>
<accession>A0A1R0H7K3</accession>
<sequence>MCTYLPLPVETLGQISPIYSTYLNLTHAPCTYNTIVYTASTVGIICKSLTPGLVKELGESPIKEYKISSITVSPSKSTDGSKSSHKAENSQRRMPKHLYLYLSPPHVKGQHPGKINKDKHQNLPTHGCA</sequence>
<protein>
    <submittedName>
        <fullName evidence="2">Uncharacterized protein</fullName>
    </submittedName>
</protein>
<dbReference type="EMBL" id="LSSL01000250">
    <property type="protein sequence ID" value="OLY85068.1"/>
    <property type="molecule type" value="Genomic_DNA"/>
</dbReference>
<evidence type="ECO:0000313" key="2">
    <source>
        <dbReference type="EMBL" id="OLY85068.1"/>
    </source>
</evidence>
<proteinExistence type="predicted"/>
<dbReference type="AlphaFoldDB" id="A0A1R0H7K3"/>
<name>A0A1R0H7K3_9FUNG</name>
<reference evidence="2 3" key="1">
    <citation type="journal article" date="2016" name="Mol. Biol. Evol.">
        <title>Genome-Wide Survey of Gut Fungi (Harpellales) Reveals the First Horizontally Transferred Ubiquitin Gene from a Mosquito Host.</title>
        <authorList>
            <person name="Wang Y."/>
            <person name="White M.M."/>
            <person name="Kvist S."/>
            <person name="Moncalvo J.M."/>
        </authorList>
    </citation>
    <scope>NUCLEOTIDE SEQUENCE [LARGE SCALE GENOMIC DNA]</scope>
    <source>
        <strain evidence="2 3">ALG-7-W6</strain>
    </source>
</reference>
<evidence type="ECO:0000313" key="3">
    <source>
        <dbReference type="Proteomes" id="UP000187455"/>
    </source>
</evidence>
<dbReference type="Proteomes" id="UP000187455">
    <property type="component" value="Unassembled WGS sequence"/>
</dbReference>
<gene>
    <name evidence="2" type="ORF">AYI68_g753</name>
</gene>
<comment type="caution">
    <text evidence="2">The sequence shown here is derived from an EMBL/GenBank/DDBJ whole genome shotgun (WGS) entry which is preliminary data.</text>
</comment>
<organism evidence="2 3">
    <name type="scientific">Smittium mucronatum</name>
    <dbReference type="NCBI Taxonomy" id="133383"/>
    <lineage>
        <taxon>Eukaryota</taxon>
        <taxon>Fungi</taxon>
        <taxon>Fungi incertae sedis</taxon>
        <taxon>Zoopagomycota</taxon>
        <taxon>Kickxellomycotina</taxon>
        <taxon>Harpellomycetes</taxon>
        <taxon>Harpellales</taxon>
        <taxon>Legeriomycetaceae</taxon>
        <taxon>Smittium</taxon>
    </lineage>
</organism>
<keyword evidence="3" id="KW-1185">Reference proteome</keyword>
<evidence type="ECO:0000256" key="1">
    <source>
        <dbReference type="SAM" id="MobiDB-lite"/>
    </source>
</evidence>